<dbReference type="GO" id="GO:0006570">
    <property type="term" value="P:tyrosine metabolic process"/>
    <property type="evidence" value="ECO:0007669"/>
    <property type="project" value="InterPro"/>
</dbReference>
<dbReference type="GO" id="GO:0005737">
    <property type="term" value="C:cytoplasm"/>
    <property type="evidence" value="ECO:0007669"/>
    <property type="project" value="TreeGrafter"/>
</dbReference>
<dbReference type="Pfam" id="PF20510">
    <property type="entry name" value="HgmA_N"/>
    <property type="match status" value="1"/>
</dbReference>
<accession>A0A511D8X5</accession>
<keyword evidence="6 7" id="KW-0408">Iron</keyword>
<dbReference type="InterPro" id="IPR046451">
    <property type="entry name" value="HgmA_C"/>
</dbReference>
<keyword evidence="4 11" id="KW-0223">Dioxygenase</keyword>
<gene>
    <name evidence="11" type="ORF">PSU4_01960</name>
</gene>
<dbReference type="OrthoDB" id="9811253at2"/>
<evidence type="ECO:0000313" key="11">
    <source>
        <dbReference type="EMBL" id="GEL21242.1"/>
    </source>
</evidence>
<keyword evidence="12" id="KW-1185">Reference proteome</keyword>
<dbReference type="Proteomes" id="UP000321685">
    <property type="component" value="Unassembled WGS sequence"/>
</dbReference>
<dbReference type="GO" id="GO:0004411">
    <property type="term" value="F:homogentisate 1,2-dioxygenase activity"/>
    <property type="evidence" value="ECO:0007669"/>
    <property type="project" value="InterPro"/>
</dbReference>
<evidence type="ECO:0000259" key="9">
    <source>
        <dbReference type="Pfam" id="PF04209"/>
    </source>
</evidence>
<dbReference type="GO" id="GO:0006559">
    <property type="term" value="P:L-phenylalanine catabolic process"/>
    <property type="evidence" value="ECO:0007669"/>
    <property type="project" value="InterPro"/>
</dbReference>
<dbReference type="InterPro" id="IPR005708">
    <property type="entry name" value="Homogentis_dOase"/>
</dbReference>
<evidence type="ECO:0000256" key="5">
    <source>
        <dbReference type="ARBA" id="ARBA00023002"/>
    </source>
</evidence>
<evidence type="ECO:0000256" key="8">
    <source>
        <dbReference type="SAM" id="MobiDB-lite"/>
    </source>
</evidence>
<dbReference type="InterPro" id="IPR046452">
    <property type="entry name" value="HgmA_N"/>
</dbReference>
<keyword evidence="5" id="KW-0560">Oxidoreductase</keyword>
<evidence type="ECO:0000256" key="7">
    <source>
        <dbReference type="PIRSR" id="PIRSR605708-2"/>
    </source>
</evidence>
<dbReference type="RefSeq" id="WP_147101711.1">
    <property type="nucleotide sequence ID" value="NZ_BJVJ01000001.1"/>
</dbReference>
<evidence type="ECO:0000256" key="2">
    <source>
        <dbReference type="ARBA" id="ARBA00007757"/>
    </source>
</evidence>
<protein>
    <submittedName>
        <fullName evidence="11">Putative homogentisate 1,2-dioxygenase</fullName>
    </submittedName>
</protein>
<evidence type="ECO:0000313" key="12">
    <source>
        <dbReference type="Proteomes" id="UP000321685"/>
    </source>
</evidence>
<comment type="similarity">
    <text evidence="2">Belongs to the homogentisate dioxygenase family.</text>
</comment>
<evidence type="ECO:0000256" key="4">
    <source>
        <dbReference type="ARBA" id="ARBA00022964"/>
    </source>
</evidence>
<dbReference type="PANTHER" id="PTHR11056:SF0">
    <property type="entry name" value="HOMOGENTISATE 1,2-DIOXYGENASE"/>
    <property type="match status" value="1"/>
</dbReference>
<proteinExistence type="inferred from homology"/>
<dbReference type="EMBL" id="BJVJ01000001">
    <property type="protein sequence ID" value="GEL21242.1"/>
    <property type="molecule type" value="Genomic_DNA"/>
</dbReference>
<feature type="binding site" evidence="7">
    <location>
        <position position="314"/>
    </location>
    <ligand>
        <name>Fe cation</name>
        <dbReference type="ChEBI" id="CHEBI:24875"/>
    </ligand>
</feature>
<feature type="binding site" evidence="7">
    <location>
        <position position="352"/>
    </location>
    <ligand>
        <name>homogentisate</name>
        <dbReference type="ChEBI" id="CHEBI:16169"/>
    </ligand>
</feature>
<dbReference type="Pfam" id="PF04209">
    <property type="entry name" value="HgmA_C"/>
    <property type="match status" value="1"/>
</dbReference>
<dbReference type="InterPro" id="IPR011051">
    <property type="entry name" value="RmlC_Cupin_sf"/>
</dbReference>
<dbReference type="PANTHER" id="PTHR11056">
    <property type="entry name" value="HOMOGENTISATE 1,2-DIOXYGENASE"/>
    <property type="match status" value="1"/>
</dbReference>
<feature type="region of interest" description="Disordered" evidence="8">
    <location>
        <begin position="203"/>
        <end position="223"/>
    </location>
</feature>
<dbReference type="Gene3D" id="2.60.120.10">
    <property type="entry name" value="Jelly Rolls"/>
    <property type="match status" value="1"/>
</dbReference>
<comment type="caution">
    <text evidence="11">The sequence shown here is derived from an EMBL/GenBank/DDBJ whole genome shotgun (WGS) entry which is preliminary data.</text>
</comment>
<dbReference type="GO" id="GO:0046872">
    <property type="term" value="F:metal ion binding"/>
    <property type="evidence" value="ECO:0007669"/>
    <property type="project" value="UniProtKB-KW"/>
</dbReference>
<dbReference type="SUPFAM" id="SSF51182">
    <property type="entry name" value="RmlC-like cupins"/>
    <property type="match status" value="1"/>
</dbReference>
<evidence type="ECO:0000256" key="3">
    <source>
        <dbReference type="ARBA" id="ARBA00022723"/>
    </source>
</evidence>
<dbReference type="AlphaFoldDB" id="A0A511D8X5"/>
<feature type="binding site" evidence="7">
    <location>
        <position position="352"/>
    </location>
    <ligand>
        <name>Fe cation</name>
        <dbReference type="ChEBI" id="CHEBI:24875"/>
    </ligand>
</feature>
<feature type="binding site" evidence="7">
    <location>
        <position position="320"/>
    </location>
    <ligand>
        <name>Fe cation</name>
        <dbReference type="ChEBI" id="CHEBI:24875"/>
    </ligand>
</feature>
<comment type="cofactor">
    <cofactor evidence="1 7">
        <name>Fe cation</name>
        <dbReference type="ChEBI" id="CHEBI:24875"/>
    </cofactor>
</comment>
<feature type="domain" description="Homogentisate 1,2-dioxygenase C-terminal" evidence="9">
    <location>
        <begin position="290"/>
        <end position="401"/>
    </location>
</feature>
<reference evidence="11 12" key="1">
    <citation type="submission" date="2019-07" db="EMBL/GenBank/DDBJ databases">
        <title>Whole genome shotgun sequence of Pseudonocardia sulfidoxydans NBRC 16205.</title>
        <authorList>
            <person name="Hosoyama A."/>
            <person name="Uohara A."/>
            <person name="Ohji S."/>
            <person name="Ichikawa N."/>
        </authorList>
    </citation>
    <scope>NUCLEOTIDE SEQUENCE [LARGE SCALE GENOMIC DNA]</scope>
    <source>
        <strain evidence="11 12">NBRC 16205</strain>
    </source>
</reference>
<evidence type="ECO:0000256" key="1">
    <source>
        <dbReference type="ARBA" id="ARBA00001962"/>
    </source>
</evidence>
<evidence type="ECO:0000259" key="10">
    <source>
        <dbReference type="Pfam" id="PF20510"/>
    </source>
</evidence>
<feature type="domain" description="Homogentisate 1,2-dioxygenase N-terminal" evidence="10">
    <location>
        <begin position="112"/>
        <end position="263"/>
    </location>
</feature>
<name>A0A511D8X5_9PSEU</name>
<organism evidence="11 12">
    <name type="scientific">Pseudonocardia sulfidoxydans NBRC 16205</name>
    <dbReference type="NCBI Taxonomy" id="1223511"/>
    <lineage>
        <taxon>Bacteria</taxon>
        <taxon>Bacillati</taxon>
        <taxon>Actinomycetota</taxon>
        <taxon>Actinomycetes</taxon>
        <taxon>Pseudonocardiales</taxon>
        <taxon>Pseudonocardiaceae</taxon>
        <taxon>Pseudonocardia</taxon>
    </lineage>
</organism>
<dbReference type="InterPro" id="IPR014710">
    <property type="entry name" value="RmlC-like_jellyroll"/>
</dbReference>
<evidence type="ECO:0000256" key="6">
    <source>
        <dbReference type="ARBA" id="ARBA00023004"/>
    </source>
</evidence>
<sequence>MPHYRSVGELPPTRHTLFRTSTGADCFEEFIGEEGFSGSGSLLYHLGVPANLVDSRSWDLGDLSTEVNHPLLPRHFRLPELFPPDAPAGRDAVRDRRLVLGNDDVRISYVVADVASPIYSNGMGDEVVYIEGGSAVLESVFGRLRVGQGDVVVVPRVTLHRWVPTDVATTGPLRAYVVEANGHVSFPGKYLSRHGQFLEGSPLTERDIRGPEGPHLAPPQDADRDTEVYVKHGDGARVLGSVVVYDHHPFDVVGWDGCLYPHAVNYRSFMPVTGKVAQPPPTYQLLEGANFVVCLFVPRMLEYHPGAITVPYYHSNVDSDEVMFYFAGETAARKGSGIGNASMSLHPAAYTHGPMRDAYLNSVGAREHTEVAFMVDTFRSLRLGEGARACVAPEYAWTWAGRGPRGAAADHAAAPATDGSLR</sequence>
<keyword evidence="3 7" id="KW-0479">Metal-binding</keyword>